<evidence type="ECO:0000259" key="4">
    <source>
        <dbReference type="PROSITE" id="PS50056"/>
    </source>
</evidence>
<dbReference type="AlphaFoldDB" id="A0A1G6Z3F8"/>
<dbReference type="InterPro" id="IPR003595">
    <property type="entry name" value="Tyr_Pase_cat"/>
</dbReference>
<dbReference type="PANTHER" id="PTHR16222:SF24">
    <property type="entry name" value="ADP-RIBOSYLHYDROLASE ARH3"/>
    <property type="match status" value="1"/>
</dbReference>
<dbReference type="InterPro" id="IPR029021">
    <property type="entry name" value="Prot-tyrosine_phosphatase-like"/>
</dbReference>
<feature type="binding site" evidence="3">
    <location>
        <position position="269"/>
    </location>
    <ligand>
        <name>Mg(2+)</name>
        <dbReference type="ChEBI" id="CHEBI:18420"/>
        <label>1</label>
    </ligand>
</feature>
<proteinExistence type="inferred from homology"/>
<accession>A0A1G6Z3F8</accession>
<dbReference type="InterPro" id="IPR050792">
    <property type="entry name" value="ADP-ribosylglycohydrolase"/>
</dbReference>
<dbReference type="Pfam" id="PF22785">
    <property type="entry name" value="Tc-R-P"/>
    <property type="match status" value="1"/>
</dbReference>
<dbReference type="PANTHER" id="PTHR16222">
    <property type="entry name" value="ADP-RIBOSYLGLYCOHYDROLASE"/>
    <property type="match status" value="1"/>
</dbReference>
<dbReference type="FunFam" id="3.90.190.10:FF:000157">
    <property type="entry name" value="Protein-tyrosine phosphatase"/>
    <property type="match status" value="1"/>
</dbReference>
<dbReference type="CDD" id="cd14505">
    <property type="entry name" value="CDKN3-like"/>
    <property type="match status" value="1"/>
</dbReference>
<comment type="cofactor">
    <cofactor evidence="3">
        <name>Mg(2+)</name>
        <dbReference type="ChEBI" id="CHEBI:18420"/>
    </cofactor>
    <text evidence="3">Binds 2 magnesium ions per subunit.</text>
</comment>
<dbReference type="SUPFAM" id="SSF101478">
    <property type="entry name" value="ADP-ribosylglycohydrolase"/>
    <property type="match status" value="1"/>
</dbReference>
<feature type="domain" description="Tyrosine specific protein phosphatases" evidence="4">
    <location>
        <begin position="442"/>
        <end position="497"/>
    </location>
</feature>
<sequence>MKTSTNFIRRDRLAGGLYGLLIGDALGVPYEFHPPQAIPEPHEIEFMPPPDFHRAHIGTPPGTWSDDGAQALVLLRSLLERDRLDVDHFAQGLLRWADEGYCAVDGRVFDIGIQTSNALSALRRGAPADRAGPSGERENGNGALMRVLPLALWHRDSDEELVALAMRQSLPTHGHMRSQLCCALLCLWGRAELEGRRDAWDWGVQRLRALASADWGDELARILDPANATAARGTGYVLDTLWSARRCMDAAEDFEAAVRAAIRLGNDTDTTAAVVGGLAGLRFGRFGIPQRWVQGLRGSELLEEVIPRLLDHGSPRAPKHTGSARTSETHPLSIATLALGTKPGRVGITFCPGKKQTNAITGAWDRDLCADLERIRDWGAKHVVTLIEPWEIKALEVQELPSACASLGLVWHHAPIQDGSVPDEQWEARWAAIEPVLLSALDQGHGVVVHCKGGLGRAGSIACRLAIAAEDVTSADGLIERVRSVRPGAVETRVQERAVFEWVQRYNRQS</sequence>
<dbReference type="Pfam" id="PF03747">
    <property type="entry name" value="ADP_ribosyl_GH"/>
    <property type="match status" value="1"/>
</dbReference>
<dbReference type="Proteomes" id="UP000199603">
    <property type="component" value="Unassembled WGS sequence"/>
</dbReference>
<dbReference type="GO" id="GO:0046872">
    <property type="term" value="F:metal ion binding"/>
    <property type="evidence" value="ECO:0007669"/>
    <property type="project" value="UniProtKB-KW"/>
</dbReference>
<dbReference type="EMBL" id="FNAG01000012">
    <property type="protein sequence ID" value="SDD96803.1"/>
    <property type="molecule type" value="Genomic_DNA"/>
</dbReference>
<evidence type="ECO:0000256" key="1">
    <source>
        <dbReference type="ARBA" id="ARBA00010702"/>
    </source>
</evidence>
<dbReference type="STRING" id="265719.SAMN04488509_11211"/>
<feature type="binding site" evidence="3">
    <location>
        <position position="270"/>
    </location>
    <ligand>
        <name>Mg(2+)</name>
        <dbReference type="ChEBI" id="CHEBI:18420"/>
        <label>1</label>
    </ligand>
</feature>
<dbReference type="PROSITE" id="PS50056">
    <property type="entry name" value="TYR_PHOSPHATASE_2"/>
    <property type="match status" value="1"/>
</dbReference>
<dbReference type="SUPFAM" id="SSF52799">
    <property type="entry name" value="(Phosphotyrosine protein) phosphatases II"/>
    <property type="match status" value="1"/>
</dbReference>
<dbReference type="SMART" id="SM00404">
    <property type="entry name" value="PTPc_motif"/>
    <property type="match status" value="1"/>
</dbReference>
<evidence type="ECO:0000256" key="3">
    <source>
        <dbReference type="PIRSR" id="PIRSR605502-1"/>
    </source>
</evidence>
<feature type="binding site" evidence="3">
    <location>
        <position position="67"/>
    </location>
    <ligand>
        <name>Mg(2+)</name>
        <dbReference type="ChEBI" id="CHEBI:18420"/>
        <label>1</label>
    </ligand>
</feature>
<reference evidence="5 6" key="1">
    <citation type="submission" date="2016-10" db="EMBL/GenBank/DDBJ databases">
        <authorList>
            <person name="de Groot N.N."/>
        </authorList>
    </citation>
    <scope>NUCLEOTIDE SEQUENCE [LARGE SCALE GENOMIC DNA]</scope>
    <source>
        <strain evidence="5 6">DSM 16957</strain>
    </source>
</reference>
<evidence type="ECO:0000256" key="2">
    <source>
        <dbReference type="ARBA" id="ARBA00022801"/>
    </source>
</evidence>
<dbReference type="Gene3D" id="1.10.4080.10">
    <property type="entry name" value="ADP-ribosylation/Crystallin J1"/>
    <property type="match status" value="1"/>
</dbReference>
<dbReference type="InterPro" id="IPR036705">
    <property type="entry name" value="Ribosyl_crysJ1_sf"/>
</dbReference>
<protein>
    <submittedName>
        <fullName evidence="5">ADP-ribosylglycohydrolase</fullName>
    </submittedName>
</protein>
<dbReference type="GO" id="GO:0016787">
    <property type="term" value="F:hydrolase activity"/>
    <property type="evidence" value="ECO:0007669"/>
    <property type="project" value="UniProtKB-KW"/>
</dbReference>
<evidence type="ECO:0000313" key="6">
    <source>
        <dbReference type="Proteomes" id="UP000199603"/>
    </source>
</evidence>
<feature type="binding site" evidence="3">
    <location>
        <position position="65"/>
    </location>
    <ligand>
        <name>Mg(2+)</name>
        <dbReference type="ChEBI" id="CHEBI:18420"/>
        <label>1</label>
    </ligand>
</feature>
<keyword evidence="6" id="KW-1185">Reference proteome</keyword>
<dbReference type="Gene3D" id="3.90.190.10">
    <property type="entry name" value="Protein tyrosine phosphatase superfamily"/>
    <property type="match status" value="1"/>
</dbReference>
<gene>
    <name evidence="5" type="ORF">SAMN04488509_11211</name>
</gene>
<name>A0A1G6Z3F8_9GAMM</name>
<evidence type="ECO:0000313" key="5">
    <source>
        <dbReference type="EMBL" id="SDD96803.1"/>
    </source>
</evidence>
<comment type="similarity">
    <text evidence="1">Belongs to the ADP-ribosylglycohydrolase family.</text>
</comment>
<keyword evidence="2 5" id="KW-0378">Hydrolase</keyword>
<organism evidence="5 6">
    <name type="scientific">Aquimonas voraii</name>
    <dbReference type="NCBI Taxonomy" id="265719"/>
    <lineage>
        <taxon>Bacteria</taxon>
        <taxon>Pseudomonadati</taxon>
        <taxon>Pseudomonadota</taxon>
        <taxon>Gammaproteobacteria</taxon>
        <taxon>Lysobacterales</taxon>
        <taxon>Lysobacteraceae</taxon>
        <taxon>Aquimonas</taxon>
    </lineage>
</organism>
<keyword evidence="3" id="KW-0460">Magnesium</keyword>
<dbReference type="InterPro" id="IPR005502">
    <property type="entry name" value="Ribosyl_crysJ1"/>
</dbReference>
<feature type="binding site" evidence="3">
    <location>
        <position position="267"/>
    </location>
    <ligand>
        <name>Mg(2+)</name>
        <dbReference type="ChEBI" id="CHEBI:18420"/>
        <label>1</label>
    </ligand>
</feature>
<keyword evidence="3" id="KW-0479">Metal-binding</keyword>
<feature type="binding site" evidence="3">
    <location>
        <position position="66"/>
    </location>
    <ligand>
        <name>Mg(2+)</name>
        <dbReference type="ChEBI" id="CHEBI:18420"/>
        <label>1</label>
    </ligand>
</feature>
<dbReference type="InterPro" id="IPR000387">
    <property type="entry name" value="Tyr_Pase_dom"/>
</dbReference>